<dbReference type="Proteomes" id="UP001262582">
    <property type="component" value="Unassembled WGS sequence"/>
</dbReference>
<name>A0ABU3D4Z1_9FLAO</name>
<dbReference type="SUPFAM" id="SSF55144">
    <property type="entry name" value="LigT-like"/>
    <property type="match status" value="1"/>
</dbReference>
<evidence type="ECO:0000313" key="2">
    <source>
        <dbReference type="EMBL" id="MDT0676600.1"/>
    </source>
</evidence>
<keyword evidence="3" id="KW-1185">Reference proteome</keyword>
<reference evidence="2 3" key="1">
    <citation type="submission" date="2023-09" db="EMBL/GenBank/DDBJ databases">
        <authorList>
            <person name="Rey-Velasco X."/>
        </authorList>
    </citation>
    <scope>NUCLEOTIDE SEQUENCE [LARGE SCALE GENOMIC DNA]</scope>
    <source>
        <strain evidence="2 3">F117</strain>
    </source>
</reference>
<dbReference type="RefSeq" id="WP_311502946.1">
    <property type="nucleotide sequence ID" value="NZ_JAVRHK010000005.1"/>
</dbReference>
<organism evidence="2 3">
    <name type="scientific">Autumnicola musiva</name>
    <dbReference type="NCBI Taxonomy" id="3075589"/>
    <lineage>
        <taxon>Bacteria</taxon>
        <taxon>Pseudomonadati</taxon>
        <taxon>Bacteroidota</taxon>
        <taxon>Flavobacteriia</taxon>
        <taxon>Flavobacteriales</taxon>
        <taxon>Flavobacteriaceae</taxon>
        <taxon>Autumnicola</taxon>
    </lineage>
</organism>
<gene>
    <name evidence="2" type="ORF">RM539_08410</name>
</gene>
<dbReference type="Pfam" id="PF10469">
    <property type="entry name" value="AKAP7_NLS"/>
    <property type="match status" value="1"/>
</dbReference>
<feature type="domain" description="A-kinase anchor protein 7-like phosphoesterase" evidence="1">
    <location>
        <begin position="55"/>
        <end position="207"/>
    </location>
</feature>
<dbReference type="InterPro" id="IPR009097">
    <property type="entry name" value="Cyclic_Pdiesterase"/>
</dbReference>
<accession>A0ABU3D4Z1</accession>
<proteinExistence type="predicted"/>
<evidence type="ECO:0000259" key="1">
    <source>
        <dbReference type="Pfam" id="PF10469"/>
    </source>
</evidence>
<protein>
    <submittedName>
        <fullName evidence="2">Mutarotase</fullName>
    </submittedName>
</protein>
<sequence length="227" mass="26703">MNFSEHYTTLYRMAVSQIESDQYKQDHLIDSPLDKRFGITLLLRPPKETTYNIQNLLSDLKEINPSQYYYPNSDIHITVMSIISCYDGFSIEKISVPEYVHLVKRSLQGIGKFKISFKGITAAASGVMIQGFPEQETLNSLRNNLRINFKSSDLEQTIDKRYSIQTAHSTVVRFRHKLNEKDNFLKVLQNYRKHDFGSFEVQELELVYNDWYQREENTKLLKKFILK</sequence>
<dbReference type="InterPro" id="IPR019510">
    <property type="entry name" value="AKAP7-like_phosphoesterase"/>
</dbReference>
<comment type="caution">
    <text evidence="2">The sequence shown here is derived from an EMBL/GenBank/DDBJ whole genome shotgun (WGS) entry which is preliminary data.</text>
</comment>
<evidence type="ECO:0000313" key="3">
    <source>
        <dbReference type="Proteomes" id="UP001262582"/>
    </source>
</evidence>
<dbReference type="Gene3D" id="3.90.1140.10">
    <property type="entry name" value="Cyclic phosphodiesterase"/>
    <property type="match status" value="1"/>
</dbReference>
<dbReference type="EMBL" id="JAVRHK010000005">
    <property type="protein sequence ID" value="MDT0676600.1"/>
    <property type="molecule type" value="Genomic_DNA"/>
</dbReference>